<dbReference type="Pfam" id="PF09648">
    <property type="entry name" value="YycI"/>
    <property type="match status" value="1"/>
</dbReference>
<evidence type="ECO:0000313" key="4">
    <source>
        <dbReference type="Proteomes" id="UP001220377"/>
    </source>
</evidence>
<evidence type="ECO:0000259" key="2">
    <source>
        <dbReference type="Pfam" id="PF09648"/>
    </source>
</evidence>
<reference evidence="3 4" key="1">
    <citation type="submission" date="2023-02" db="EMBL/GenBank/DDBJ databases">
        <title>Genome sequence of Lacticaseibacillus sp. KACC 23028.</title>
        <authorList>
            <person name="Kim S."/>
            <person name="Heo J."/>
            <person name="Kwon S.-W."/>
        </authorList>
    </citation>
    <scope>NUCLEOTIDE SEQUENCE [LARGE SCALE GENOMIC DNA]</scope>
    <source>
        <strain evidence="3 4">KACC 23028</strain>
    </source>
</reference>
<dbReference type="Proteomes" id="UP001220377">
    <property type="component" value="Chromosome"/>
</dbReference>
<organism evidence="3 4">
    <name type="scientific">Lacticaseibacillus pabuli</name>
    <dbReference type="NCBI Taxonomy" id="3025672"/>
    <lineage>
        <taxon>Bacteria</taxon>
        <taxon>Bacillati</taxon>
        <taxon>Bacillota</taxon>
        <taxon>Bacilli</taxon>
        <taxon>Lactobacillales</taxon>
        <taxon>Lactobacillaceae</taxon>
        <taxon>Lacticaseibacillus</taxon>
    </lineage>
</organism>
<feature type="transmembrane region" description="Helical" evidence="1">
    <location>
        <begin position="7"/>
        <end position="25"/>
    </location>
</feature>
<keyword evidence="1" id="KW-0472">Membrane</keyword>
<keyword evidence="4" id="KW-1185">Reference proteome</keyword>
<dbReference type="RefSeq" id="WP_274260408.1">
    <property type="nucleotide sequence ID" value="NZ_CP117884.1"/>
</dbReference>
<keyword evidence="1" id="KW-0812">Transmembrane</keyword>
<protein>
    <submittedName>
        <fullName evidence="3">Two-component system regulatory protein YycI</fullName>
    </submittedName>
</protein>
<evidence type="ECO:0000256" key="1">
    <source>
        <dbReference type="SAM" id="Phobius"/>
    </source>
</evidence>
<dbReference type="InterPro" id="IPR018604">
    <property type="entry name" value="YycI-like"/>
</dbReference>
<proteinExistence type="predicted"/>
<keyword evidence="1" id="KW-1133">Transmembrane helix</keyword>
<dbReference type="Gene3D" id="2.40.128.690">
    <property type="entry name" value="YycH protein, domain 3-like"/>
    <property type="match status" value="1"/>
</dbReference>
<gene>
    <name evidence="3" type="ORF">PQ472_00405</name>
</gene>
<dbReference type="EMBL" id="CP117884">
    <property type="protein sequence ID" value="WDF82734.1"/>
    <property type="molecule type" value="Genomic_DNA"/>
</dbReference>
<name>A0ABY7WUL1_9LACO</name>
<sequence length="270" mass="30251">MDFRRIEGIFLIVFVILDIFLGWSMSQNQRVYLSASTSSTGPQIAQQIKRDDIALPKLNGKETQGHYDAAQTNTQLSANYQTVANTGDLKVNISSSNGYQVLSASLNSPLRLRRKGVVSQLKNYVENPNNVLFGKDYVYSPELSGNGSYVFVQQTAGKRIVMDERANLTLNVSEGRLTSYRQSYVGHMIPMDNQQALMSDKEAIYTLYQSNEIVDSSRVLWVKLGYTWLLTTKGSQVFTPTWSVGIESKNSKNVTIKRVNAITQAVMKTH</sequence>
<evidence type="ECO:0000313" key="3">
    <source>
        <dbReference type="EMBL" id="WDF82734.1"/>
    </source>
</evidence>
<feature type="domain" description="Regulatory protein YycH-like" evidence="2">
    <location>
        <begin position="36"/>
        <end position="262"/>
    </location>
</feature>
<accession>A0ABY7WUL1</accession>